<accession>A0AAF0U7Z8</accession>
<name>A0AAF0U7Z8_SOLVR</name>
<protein>
    <submittedName>
        <fullName evidence="1">Uncharacterized protein</fullName>
    </submittedName>
</protein>
<dbReference type="PANTHER" id="PTHR23317:SF76">
    <property type="entry name" value="LD20667P"/>
    <property type="match status" value="1"/>
</dbReference>
<gene>
    <name evidence="1" type="ORF">MTR67_034288</name>
</gene>
<proteinExistence type="predicted"/>
<keyword evidence="2" id="KW-1185">Reference proteome</keyword>
<dbReference type="InterPro" id="IPR026791">
    <property type="entry name" value="DOCK"/>
</dbReference>
<dbReference type="AlphaFoldDB" id="A0AAF0U7Z8"/>
<dbReference type="GO" id="GO:0007264">
    <property type="term" value="P:small GTPase-mediated signal transduction"/>
    <property type="evidence" value="ECO:0007669"/>
    <property type="project" value="InterPro"/>
</dbReference>
<reference evidence="1" key="1">
    <citation type="submission" date="2023-08" db="EMBL/GenBank/DDBJ databases">
        <title>A de novo genome assembly of Solanum verrucosum Schlechtendal, a Mexican diploid species geographically isolated from the other diploid A-genome species in potato relatives.</title>
        <authorList>
            <person name="Hosaka K."/>
        </authorList>
    </citation>
    <scope>NUCLEOTIDE SEQUENCE</scope>
    <source>
        <tissue evidence="1">Young leaves</tissue>
    </source>
</reference>
<evidence type="ECO:0000313" key="2">
    <source>
        <dbReference type="Proteomes" id="UP001234989"/>
    </source>
</evidence>
<sequence length="112" mass="13332">MPRNTVEVLACWNRDGNQSGHKERWKIVPACIWFRSEISLPIMKELVPHYLQESGKERLDYLEDGKNIFKLRLRLCSSLYPVSERIRDFFLEYDRHTLRTSPPWGSELLEVP</sequence>
<dbReference type="GO" id="GO:0005085">
    <property type="term" value="F:guanyl-nucleotide exchange factor activity"/>
    <property type="evidence" value="ECO:0007669"/>
    <property type="project" value="InterPro"/>
</dbReference>
<dbReference type="EMBL" id="CP133619">
    <property type="protein sequence ID" value="WMV40903.1"/>
    <property type="molecule type" value="Genomic_DNA"/>
</dbReference>
<evidence type="ECO:0000313" key="1">
    <source>
        <dbReference type="EMBL" id="WMV40903.1"/>
    </source>
</evidence>
<dbReference type="PANTHER" id="PTHR23317">
    <property type="entry name" value="DEDICATOR OF CYTOKINESIS DOCK"/>
    <property type="match status" value="1"/>
</dbReference>
<dbReference type="Proteomes" id="UP001234989">
    <property type="component" value="Chromosome 8"/>
</dbReference>
<organism evidence="1 2">
    <name type="scientific">Solanum verrucosum</name>
    <dbReference type="NCBI Taxonomy" id="315347"/>
    <lineage>
        <taxon>Eukaryota</taxon>
        <taxon>Viridiplantae</taxon>
        <taxon>Streptophyta</taxon>
        <taxon>Embryophyta</taxon>
        <taxon>Tracheophyta</taxon>
        <taxon>Spermatophyta</taxon>
        <taxon>Magnoliopsida</taxon>
        <taxon>eudicotyledons</taxon>
        <taxon>Gunneridae</taxon>
        <taxon>Pentapetalae</taxon>
        <taxon>asterids</taxon>
        <taxon>lamiids</taxon>
        <taxon>Solanales</taxon>
        <taxon>Solanaceae</taxon>
        <taxon>Solanoideae</taxon>
        <taxon>Solaneae</taxon>
        <taxon>Solanum</taxon>
    </lineage>
</organism>